<dbReference type="NCBIfam" id="TIGR00492">
    <property type="entry name" value="alr"/>
    <property type="match status" value="1"/>
</dbReference>
<feature type="active site" description="Proton acceptor; specific for L-alanine" evidence="4">
    <location>
        <position position="264"/>
    </location>
</feature>
<dbReference type="InterPro" id="IPR011079">
    <property type="entry name" value="Ala_racemase_C"/>
</dbReference>
<name>A0ABX8QYN6_9ACTN</name>
<evidence type="ECO:0000256" key="2">
    <source>
        <dbReference type="ARBA" id="ARBA00022898"/>
    </source>
</evidence>
<feature type="domain" description="Alanine racemase C-terminal" evidence="5">
    <location>
        <begin position="243"/>
        <end position="370"/>
    </location>
</feature>
<evidence type="ECO:0000256" key="4">
    <source>
        <dbReference type="HAMAP-Rule" id="MF_01201"/>
    </source>
</evidence>
<dbReference type="SMART" id="SM01005">
    <property type="entry name" value="Ala_racemase_C"/>
    <property type="match status" value="1"/>
</dbReference>
<dbReference type="InterPro" id="IPR000821">
    <property type="entry name" value="Ala_racemase"/>
</dbReference>
<evidence type="ECO:0000256" key="3">
    <source>
        <dbReference type="ARBA" id="ARBA00023235"/>
    </source>
</evidence>
<evidence type="ECO:0000313" key="7">
    <source>
        <dbReference type="Proteomes" id="UP001049518"/>
    </source>
</evidence>
<dbReference type="HAMAP" id="MF_01201">
    <property type="entry name" value="Ala_racemase"/>
    <property type="match status" value="1"/>
</dbReference>
<comment type="cofactor">
    <cofactor evidence="1 4">
        <name>pyridoxal 5'-phosphate</name>
        <dbReference type="ChEBI" id="CHEBI:597326"/>
    </cofactor>
</comment>
<reference evidence="6" key="1">
    <citation type="submission" date="2020-07" db="EMBL/GenBank/DDBJ databases">
        <authorList>
            <person name="Tarantini F.S."/>
            <person name="Hong K.W."/>
            <person name="Chan K.G."/>
        </authorList>
    </citation>
    <scope>NUCLEOTIDE SEQUENCE</scope>
    <source>
        <strain evidence="6">32-07</strain>
    </source>
</reference>
<dbReference type="SUPFAM" id="SSF51419">
    <property type="entry name" value="PLP-binding barrel"/>
    <property type="match status" value="1"/>
</dbReference>
<evidence type="ECO:0000259" key="5">
    <source>
        <dbReference type="SMART" id="SM01005"/>
    </source>
</evidence>
<dbReference type="Gene3D" id="3.20.20.10">
    <property type="entry name" value="Alanine racemase"/>
    <property type="match status" value="1"/>
</dbReference>
<accession>A0ABX8QYN6</accession>
<dbReference type="PRINTS" id="PR00992">
    <property type="entry name" value="ALARACEMASE"/>
</dbReference>
<comment type="catalytic activity">
    <reaction evidence="4">
        <text>L-alanine = D-alanine</text>
        <dbReference type="Rhea" id="RHEA:20249"/>
        <dbReference type="ChEBI" id="CHEBI:57416"/>
        <dbReference type="ChEBI" id="CHEBI:57972"/>
        <dbReference type="EC" id="5.1.1.1"/>
    </reaction>
</comment>
<feature type="modified residue" description="N6-(pyridoxal phosphate)lysine" evidence="4">
    <location>
        <position position="35"/>
    </location>
</feature>
<dbReference type="Pfam" id="PF01168">
    <property type="entry name" value="Ala_racemase_N"/>
    <property type="match status" value="1"/>
</dbReference>
<comment type="function">
    <text evidence="4">Catalyzes the interconversion of L-alanine and D-alanine. May also act on other amino acids.</text>
</comment>
<dbReference type="CDD" id="cd00430">
    <property type="entry name" value="PLPDE_III_AR"/>
    <property type="match status" value="1"/>
</dbReference>
<dbReference type="Pfam" id="PF00842">
    <property type="entry name" value="Ala_racemase_C"/>
    <property type="match status" value="1"/>
</dbReference>
<dbReference type="Proteomes" id="UP001049518">
    <property type="component" value="Chromosome"/>
</dbReference>
<dbReference type="SUPFAM" id="SSF50621">
    <property type="entry name" value="Alanine racemase C-terminal domain-like"/>
    <property type="match status" value="1"/>
</dbReference>
<dbReference type="PANTHER" id="PTHR30511:SF0">
    <property type="entry name" value="ALANINE RACEMASE, CATABOLIC-RELATED"/>
    <property type="match status" value="1"/>
</dbReference>
<feature type="active site" description="Proton acceptor; specific for D-alanine" evidence="4">
    <location>
        <position position="35"/>
    </location>
</feature>
<dbReference type="EC" id="5.1.1.1" evidence="4"/>
<keyword evidence="7" id="KW-1185">Reference proteome</keyword>
<dbReference type="InterPro" id="IPR001608">
    <property type="entry name" value="Ala_racemase_N"/>
</dbReference>
<dbReference type="Gene3D" id="2.40.37.10">
    <property type="entry name" value="Lyase, Ornithine Decarboxylase, Chain A, domain 1"/>
    <property type="match status" value="1"/>
</dbReference>
<comment type="similarity">
    <text evidence="4">Belongs to the alanine racemase family.</text>
</comment>
<keyword evidence="3 4" id="KW-0413">Isomerase</keyword>
<dbReference type="PANTHER" id="PTHR30511">
    <property type="entry name" value="ALANINE RACEMASE"/>
    <property type="match status" value="1"/>
</dbReference>
<dbReference type="InterPro" id="IPR029066">
    <property type="entry name" value="PLP-binding_barrel"/>
</dbReference>
<feature type="binding site" evidence="4">
    <location>
        <position position="133"/>
    </location>
    <ligand>
        <name>substrate</name>
    </ligand>
</feature>
<dbReference type="RefSeq" id="WP_231329405.1">
    <property type="nucleotide sequence ID" value="NZ_CP059572.1"/>
</dbReference>
<dbReference type="EMBL" id="CP059572">
    <property type="protein sequence ID" value="QXJ23733.1"/>
    <property type="molecule type" value="Genomic_DNA"/>
</dbReference>
<dbReference type="InterPro" id="IPR009006">
    <property type="entry name" value="Ala_racemase/Decarboxylase_C"/>
</dbReference>
<sequence length="374" mass="39117">MRVPAEARVDLDAIGYNVGRVREHAGGAEVMAMVKAEAYGHGLVEAGRAAVAGGASWLGVAKLDEALRLREAGVAVRTLVGVGVPGEPYEEAVARDVDLTAGALWMIEEVVQAAERAGRPARVHLKADTGMSRGGAGDRDWPMLVDAALKAEASGHLRVAGVMSHFACADEPGHPSIASQLAAFTAMVEHAERSGARFEVRHLSNSAAALTLPEARFDLVRPGIATYGLTPVPQLGTFGLRPAMTLVSDAALVKRVPAGSGVSYGHTYHTGQATTLALVPAGYADGVPRHGSNLLEVFAAGRRRTIAGRVCMDQFVIDLGDDEMSAGDEIILFGPGDRGEPTAQEWADALGTISYEIVTRIGSRVPRVYSGGAL</sequence>
<comment type="pathway">
    <text evidence="4">Amino-acid biosynthesis; D-alanine biosynthesis; D-alanine from L-alanine: step 1/1.</text>
</comment>
<organism evidence="6 7">
    <name type="scientific">Actinomadura graeca</name>
    <dbReference type="NCBI Taxonomy" id="2750812"/>
    <lineage>
        <taxon>Bacteria</taxon>
        <taxon>Bacillati</taxon>
        <taxon>Actinomycetota</taxon>
        <taxon>Actinomycetes</taxon>
        <taxon>Streptosporangiales</taxon>
        <taxon>Thermomonosporaceae</taxon>
        <taxon>Actinomadura</taxon>
    </lineage>
</organism>
<proteinExistence type="inferred from homology"/>
<evidence type="ECO:0000313" key="6">
    <source>
        <dbReference type="EMBL" id="QXJ23733.1"/>
    </source>
</evidence>
<evidence type="ECO:0000256" key="1">
    <source>
        <dbReference type="ARBA" id="ARBA00001933"/>
    </source>
</evidence>
<protein>
    <recommendedName>
        <fullName evidence="4">Alanine racemase</fullName>
        <ecNumber evidence="4">5.1.1.1</ecNumber>
    </recommendedName>
</protein>
<feature type="binding site" evidence="4">
    <location>
        <position position="312"/>
    </location>
    <ligand>
        <name>substrate</name>
    </ligand>
</feature>
<keyword evidence="2 4" id="KW-0663">Pyridoxal phosphate</keyword>
<gene>
    <name evidence="6" type="ORF">AGRA3207_004927</name>
</gene>
<dbReference type="GO" id="GO:0008784">
    <property type="term" value="F:alanine racemase activity"/>
    <property type="evidence" value="ECO:0007669"/>
    <property type="project" value="UniProtKB-EC"/>
</dbReference>